<sequence>MNAYAQAKMAYSKPNQAVRTDRDIEYEALARITSRLRGVAGKEKEKFPDLVDAVSRNRKLWRIFADDVGLSDNGLPELLRARILFLQKFVDVHSSKVLARKANLDPLIEINTAIMRGLRPTGGTK</sequence>
<dbReference type="NCBIfam" id="NF009435">
    <property type="entry name" value="PRK12794.1"/>
    <property type="match status" value="1"/>
</dbReference>
<accession>A0ABV1SLQ8</accession>
<reference evidence="1 2" key="1">
    <citation type="submission" date="2024-06" db="EMBL/GenBank/DDBJ databases">
        <title>Thioclava kandeliae sp. nov. from a rhizosphere soil sample of Kandelia candel in a mangrove.</title>
        <authorList>
            <person name="Mu T."/>
        </authorList>
    </citation>
    <scope>NUCLEOTIDE SEQUENCE [LARGE SCALE GENOMIC DNA]</scope>
    <source>
        <strain evidence="1 2">CPCC 100088</strain>
    </source>
</reference>
<comment type="caution">
    <text evidence="1">The sequence shown here is derived from an EMBL/GenBank/DDBJ whole genome shotgun (WGS) entry which is preliminary data.</text>
</comment>
<dbReference type="InterPro" id="IPR010845">
    <property type="entry name" value="FlaF"/>
</dbReference>
<keyword evidence="1" id="KW-0969">Cilium</keyword>
<keyword evidence="1" id="KW-0282">Flagellum</keyword>
<keyword evidence="1" id="KW-0966">Cell projection</keyword>
<dbReference type="RefSeq" id="WP_339113737.1">
    <property type="nucleotide sequence ID" value="NZ_JAYWLC010000032.1"/>
</dbReference>
<keyword evidence="2" id="KW-1185">Reference proteome</keyword>
<dbReference type="Pfam" id="PF07309">
    <property type="entry name" value="FlaF"/>
    <property type="match status" value="1"/>
</dbReference>
<name>A0ABV1SLQ8_9RHOB</name>
<dbReference type="EMBL" id="JAYWLC010000032">
    <property type="protein sequence ID" value="MER5173848.1"/>
    <property type="molecule type" value="Genomic_DNA"/>
</dbReference>
<proteinExistence type="predicted"/>
<evidence type="ECO:0000313" key="2">
    <source>
        <dbReference type="Proteomes" id="UP001438953"/>
    </source>
</evidence>
<gene>
    <name evidence="1" type="primary">flaF</name>
    <name evidence="1" type="ORF">VSX56_19000</name>
</gene>
<organism evidence="1 2">
    <name type="scientific">Thioclava kandeliae</name>
    <dbReference type="NCBI Taxonomy" id="3070818"/>
    <lineage>
        <taxon>Bacteria</taxon>
        <taxon>Pseudomonadati</taxon>
        <taxon>Pseudomonadota</taxon>
        <taxon>Alphaproteobacteria</taxon>
        <taxon>Rhodobacterales</taxon>
        <taxon>Paracoccaceae</taxon>
        <taxon>Thioclava</taxon>
    </lineage>
</organism>
<evidence type="ECO:0000313" key="1">
    <source>
        <dbReference type="EMBL" id="MER5173848.1"/>
    </source>
</evidence>
<protein>
    <submittedName>
        <fullName evidence="1">Flagellar biosynthesis regulator FlaF</fullName>
    </submittedName>
</protein>
<dbReference type="Proteomes" id="UP001438953">
    <property type="component" value="Unassembled WGS sequence"/>
</dbReference>